<keyword evidence="3 6" id="KW-1133">Transmembrane helix</keyword>
<evidence type="ECO:0000256" key="4">
    <source>
        <dbReference type="ARBA" id="ARBA00023136"/>
    </source>
</evidence>
<keyword evidence="4 6" id="KW-0472">Membrane</keyword>
<name>A0A9P0DB82_9CUCU</name>
<proteinExistence type="predicted"/>
<reference evidence="9" key="1">
    <citation type="submission" date="2022-01" db="EMBL/GenBank/DDBJ databases">
        <authorList>
            <person name="King R."/>
        </authorList>
    </citation>
    <scope>NUCLEOTIDE SEQUENCE</scope>
</reference>
<dbReference type="Proteomes" id="UP001153636">
    <property type="component" value="Chromosome 7"/>
</dbReference>
<evidence type="ECO:0008006" key="11">
    <source>
        <dbReference type="Google" id="ProtNLM"/>
    </source>
</evidence>
<evidence type="ECO:0000256" key="5">
    <source>
        <dbReference type="SAM" id="MobiDB-lite"/>
    </source>
</evidence>
<evidence type="ECO:0000259" key="7">
    <source>
        <dbReference type="Pfam" id="PF00916"/>
    </source>
</evidence>
<evidence type="ECO:0000256" key="2">
    <source>
        <dbReference type="ARBA" id="ARBA00022692"/>
    </source>
</evidence>
<dbReference type="InterPro" id="IPR001902">
    <property type="entry name" value="SLC26A/SulP_fam"/>
</dbReference>
<feature type="region of interest" description="Disordered" evidence="5">
    <location>
        <begin position="578"/>
        <end position="618"/>
    </location>
</feature>
<feature type="transmembrane region" description="Helical" evidence="6">
    <location>
        <begin position="192"/>
        <end position="209"/>
    </location>
</feature>
<dbReference type="OrthoDB" id="288203at2759"/>
<evidence type="ECO:0000259" key="8">
    <source>
        <dbReference type="Pfam" id="PF01740"/>
    </source>
</evidence>
<dbReference type="GO" id="GO:0055085">
    <property type="term" value="P:transmembrane transport"/>
    <property type="evidence" value="ECO:0007669"/>
    <property type="project" value="InterPro"/>
</dbReference>
<evidence type="ECO:0000256" key="3">
    <source>
        <dbReference type="ARBA" id="ARBA00022989"/>
    </source>
</evidence>
<dbReference type="GO" id="GO:0016020">
    <property type="term" value="C:membrane"/>
    <property type="evidence" value="ECO:0007669"/>
    <property type="project" value="UniProtKB-SubCell"/>
</dbReference>
<gene>
    <name evidence="9" type="ORF">PSYICH_LOCUS13447</name>
</gene>
<feature type="transmembrane region" description="Helical" evidence="6">
    <location>
        <begin position="359"/>
        <end position="379"/>
    </location>
</feature>
<evidence type="ECO:0000256" key="6">
    <source>
        <dbReference type="SAM" id="Phobius"/>
    </source>
</evidence>
<feature type="domain" description="SLC26A/SulP transporter" evidence="7">
    <location>
        <begin position="38"/>
        <end position="421"/>
    </location>
</feature>
<dbReference type="Gene3D" id="3.30.750.24">
    <property type="entry name" value="STAS domain"/>
    <property type="match status" value="1"/>
</dbReference>
<dbReference type="AlphaFoldDB" id="A0A9P0DB82"/>
<evidence type="ECO:0000256" key="1">
    <source>
        <dbReference type="ARBA" id="ARBA00004141"/>
    </source>
</evidence>
<feature type="transmembrane region" description="Helical" evidence="6">
    <location>
        <begin position="37"/>
        <end position="61"/>
    </location>
</feature>
<sequence length="618" mass="67349">MGRKTDPQTTLIAKVKAQLFQRLVILQWLPKYTKSDILADLIAGLTLGLTMMPQSIAYAGLAGLEPQYGLYTAFIGSYTYIFVGSIKEVSIGPTSLMSLLTFSYTVGKPLECVILLTLIAGCVELLMGLLKLGFLVDFMSPCLTSGFTSASTLIIISAQLKNLFGLNIKSHAVIGIIKELIQKYDQIKLADTLLGLICIGLLVALKNLNRLKLTNPTLKKIIWLVSISKNALVVLLASVAAALWTSDGTTPFKITGDVPKGIPQFKFPSLSAQFGNETVGYAEMMGSLGSGLVVIPLVAVLTNVAIAKCYSSDVIVDNSQEMISLGLCNIFGSFVRAMPSSGAFTRSAVASSSDVRTPLQGLYSGTVIVLALSFLAPYFYFIPKAALAAVLITAVSSLFDYKIFPVLWRCNKVDFYLTLATFVIGTLMGVEAAILIGSICNLLVLLMIWARPKVQTEIRKKIDTEERYLYIKPELGLYYPGADYVSECIKKSSNENPSLPIVLDCINILRLDYAAAKTLENALNTYNDGGIGLVMINMETNVFNTLKSITDAENMQLCSNSDKITEIIVVDEKLGKEEEESLLNGKKEDRKSSTISKLSMASGRRRSSERKKSIFELE</sequence>
<dbReference type="Pfam" id="PF01740">
    <property type="entry name" value="STAS"/>
    <property type="match status" value="1"/>
</dbReference>
<evidence type="ECO:0000313" key="9">
    <source>
        <dbReference type="EMBL" id="CAH1113568.1"/>
    </source>
</evidence>
<evidence type="ECO:0000313" key="10">
    <source>
        <dbReference type="Proteomes" id="UP001153636"/>
    </source>
</evidence>
<dbReference type="InterPro" id="IPR002645">
    <property type="entry name" value="STAS_dom"/>
</dbReference>
<keyword evidence="2 6" id="KW-0812">Transmembrane</keyword>
<dbReference type="EMBL" id="OV651819">
    <property type="protein sequence ID" value="CAH1113568.1"/>
    <property type="molecule type" value="Genomic_DNA"/>
</dbReference>
<feature type="transmembrane region" description="Helical" evidence="6">
    <location>
        <begin position="416"/>
        <end position="449"/>
    </location>
</feature>
<dbReference type="Pfam" id="PF00916">
    <property type="entry name" value="Sulfate_transp"/>
    <property type="match status" value="1"/>
</dbReference>
<feature type="transmembrane region" description="Helical" evidence="6">
    <location>
        <begin position="288"/>
        <end position="310"/>
    </location>
</feature>
<feature type="domain" description="STAS" evidence="8">
    <location>
        <begin position="469"/>
        <end position="548"/>
    </location>
</feature>
<comment type="subcellular location">
    <subcellularLocation>
        <location evidence="1">Membrane</location>
        <topology evidence="1">Multi-pass membrane protein</topology>
    </subcellularLocation>
</comment>
<feature type="transmembrane region" description="Helical" evidence="6">
    <location>
        <begin position="106"/>
        <end position="130"/>
    </location>
</feature>
<organism evidence="9 10">
    <name type="scientific">Psylliodes chrysocephalus</name>
    <dbReference type="NCBI Taxonomy" id="3402493"/>
    <lineage>
        <taxon>Eukaryota</taxon>
        <taxon>Metazoa</taxon>
        <taxon>Ecdysozoa</taxon>
        <taxon>Arthropoda</taxon>
        <taxon>Hexapoda</taxon>
        <taxon>Insecta</taxon>
        <taxon>Pterygota</taxon>
        <taxon>Neoptera</taxon>
        <taxon>Endopterygota</taxon>
        <taxon>Coleoptera</taxon>
        <taxon>Polyphaga</taxon>
        <taxon>Cucujiformia</taxon>
        <taxon>Chrysomeloidea</taxon>
        <taxon>Chrysomelidae</taxon>
        <taxon>Galerucinae</taxon>
        <taxon>Alticini</taxon>
        <taxon>Psylliodes</taxon>
    </lineage>
</organism>
<accession>A0A9P0DB82</accession>
<dbReference type="InterPro" id="IPR011547">
    <property type="entry name" value="SLC26A/SulP_dom"/>
</dbReference>
<dbReference type="InterPro" id="IPR036513">
    <property type="entry name" value="STAS_dom_sf"/>
</dbReference>
<dbReference type="PANTHER" id="PTHR11814">
    <property type="entry name" value="SULFATE TRANSPORTER"/>
    <property type="match status" value="1"/>
</dbReference>
<feature type="transmembrane region" description="Helical" evidence="6">
    <location>
        <begin position="386"/>
        <end position="404"/>
    </location>
</feature>
<protein>
    <recommendedName>
        <fullName evidence="11">Sodium-independent sulfate anion transporter</fullName>
    </recommendedName>
</protein>
<keyword evidence="10" id="KW-1185">Reference proteome</keyword>
<feature type="transmembrane region" description="Helical" evidence="6">
    <location>
        <begin position="221"/>
        <end position="244"/>
    </location>
</feature>